<comment type="catalytic activity">
    <reaction evidence="7">
        <text>L-glutamine + H2O = L-glutamate + NH4(+)</text>
        <dbReference type="Rhea" id="RHEA:15889"/>
        <dbReference type="ChEBI" id="CHEBI:15377"/>
        <dbReference type="ChEBI" id="CHEBI:28938"/>
        <dbReference type="ChEBI" id="CHEBI:29985"/>
        <dbReference type="ChEBI" id="CHEBI:58359"/>
        <dbReference type="EC" id="3.5.1.2"/>
    </reaction>
</comment>
<protein>
    <recommendedName>
        <fullName evidence="3">glutaminase</fullName>
        <ecNumber evidence="3">3.5.1.2</ecNumber>
    </recommendedName>
    <alternativeName>
        <fullName evidence="8">L-glutamine amidohydrolase</fullName>
    </alternativeName>
</protein>
<name>A0AA39GW62_9BILA</name>
<dbReference type="GO" id="GO:0006537">
    <property type="term" value="P:glutamate biosynthetic process"/>
    <property type="evidence" value="ECO:0007669"/>
    <property type="project" value="TreeGrafter"/>
</dbReference>
<dbReference type="Pfam" id="PF04960">
    <property type="entry name" value="Glutaminase"/>
    <property type="match status" value="1"/>
</dbReference>
<dbReference type="InterPro" id="IPR041541">
    <property type="entry name" value="Glutaminase_EF-hand"/>
</dbReference>
<feature type="domain" description="Globin" evidence="11">
    <location>
        <begin position="55"/>
        <end position="209"/>
    </location>
</feature>
<dbReference type="Gene3D" id="1.25.40.20">
    <property type="entry name" value="Ankyrin repeat-containing domain"/>
    <property type="match status" value="1"/>
</dbReference>
<evidence type="ECO:0000256" key="8">
    <source>
        <dbReference type="ARBA" id="ARBA00077251"/>
    </source>
</evidence>
<evidence type="ECO:0000259" key="11">
    <source>
        <dbReference type="PROSITE" id="PS01033"/>
    </source>
</evidence>
<dbReference type="Pfam" id="PF17959">
    <property type="entry name" value="EF-hand_14"/>
    <property type="match status" value="1"/>
</dbReference>
<feature type="compositionally biased region" description="Low complexity" evidence="10">
    <location>
        <begin position="273"/>
        <end position="285"/>
    </location>
</feature>
<dbReference type="PROSITE" id="PS01033">
    <property type="entry name" value="GLOBIN"/>
    <property type="match status" value="1"/>
</dbReference>
<dbReference type="Pfam" id="PF12796">
    <property type="entry name" value="Ank_2"/>
    <property type="match status" value="1"/>
</dbReference>
<dbReference type="PANTHER" id="PTHR12544:SF29">
    <property type="entry name" value="GLUTAMINASE"/>
    <property type="match status" value="1"/>
</dbReference>
<evidence type="ECO:0000256" key="3">
    <source>
        <dbReference type="ARBA" id="ARBA00012918"/>
    </source>
</evidence>
<evidence type="ECO:0000313" key="13">
    <source>
        <dbReference type="Proteomes" id="UP001175271"/>
    </source>
</evidence>
<dbReference type="Gene3D" id="1.10.490.10">
    <property type="entry name" value="Globins"/>
    <property type="match status" value="1"/>
</dbReference>
<dbReference type="Pfam" id="PF00042">
    <property type="entry name" value="Globin"/>
    <property type="match status" value="1"/>
</dbReference>
<dbReference type="PANTHER" id="PTHR12544">
    <property type="entry name" value="GLUTAMINASE"/>
    <property type="match status" value="1"/>
</dbReference>
<proteinExistence type="inferred from homology"/>
<keyword evidence="13" id="KW-1185">Reference proteome</keyword>
<dbReference type="GO" id="GO:0004359">
    <property type="term" value="F:glutaminase activity"/>
    <property type="evidence" value="ECO:0007669"/>
    <property type="project" value="UniProtKB-EC"/>
</dbReference>
<reference evidence="12" key="1">
    <citation type="submission" date="2023-06" db="EMBL/GenBank/DDBJ databases">
        <title>Genomic analysis of the entomopathogenic nematode Steinernema hermaphroditum.</title>
        <authorList>
            <person name="Schwarz E.M."/>
            <person name="Heppert J.K."/>
            <person name="Baniya A."/>
            <person name="Schwartz H.T."/>
            <person name="Tan C.-H."/>
            <person name="Antoshechkin I."/>
            <person name="Sternberg P.W."/>
            <person name="Goodrich-Blair H."/>
            <person name="Dillman A.R."/>
        </authorList>
    </citation>
    <scope>NUCLEOTIDE SEQUENCE</scope>
    <source>
        <strain evidence="12">PS9179</strain>
        <tissue evidence="12">Whole animal</tissue>
    </source>
</reference>
<dbReference type="SUPFAM" id="SSF56601">
    <property type="entry name" value="beta-lactamase/transpeptidase-like"/>
    <property type="match status" value="1"/>
</dbReference>
<dbReference type="FunFam" id="3.40.710.10:FF:000008">
    <property type="entry name" value="Glutaminase, isoform E"/>
    <property type="match status" value="1"/>
</dbReference>
<dbReference type="HAMAP" id="MF_00313">
    <property type="entry name" value="Glutaminase"/>
    <property type="match status" value="1"/>
</dbReference>
<dbReference type="NCBIfam" id="TIGR03814">
    <property type="entry name" value="Gln_ase"/>
    <property type="match status" value="1"/>
</dbReference>
<dbReference type="PROSITE" id="PS50088">
    <property type="entry name" value="ANK_REPEAT"/>
    <property type="match status" value="2"/>
</dbReference>
<evidence type="ECO:0000256" key="2">
    <source>
        <dbReference type="ARBA" id="ARBA00011881"/>
    </source>
</evidence>
<dbReference type="CDD" id="cd01040">
    <property type="entry name" value="Mb-like"/>
    <property type="match status" value="1"/>
</dbReference>
<dbReference type="InterPro" id="IPR012292">
    <property type="entry name" value="Globin/Proto"/>
</dbReference>
<dbReference type="GO" id="GO:0019825">
    <property type="term" value="F:oxygen binding"/>
    <property type="evidence" value="ECO:0007669"/>
    <property type="project" value="InterPro"/>
</dbReference>
<evidence type="ECO:0000256" key="7">
    <source>
        <dbReference type="ARBA" id="ARBA00049534"/>
    </source>
</evidence>
<feature type="region of interest" description="Disordered" evidence="10">
    <location>
        <begin position="31"/>
        <end position="52"/>
    </location>
</feature>
<feature type="repeat" description="ANK" evidence="9">
    <location>
        <begin position="787"/>
        <end position="814"/>
    </location>
</feature>
<dbReference type="EC" id="3.5.1.2" evidence="3"/>
<dbReference type="Gene3D" id="1.10.238.210">
    <property type="match status" value="1"/>
</dbReference>
<dbReference type="SUPFAM" id="SSF48403">
    <property type="entry name" value="Ankyrin repeat"/>
    <property type="match status" value="1"/>
</dbReference>
<dbReference type="SMART" id="SM00248">
    <property type="entry name" value="ANK"/>
    <property type="match status" value="3"/>
</dbReference>
<dbReference type="SUPFAM" id="SSF46458">
    <property type="entry name" value="Globin-like"/>
    <property type="match status" value="1"/>
</dbReference>
<feature type="region of interest" description="Disordered" evidence="10">
    <location>
        <begin position="246"/>
        <end position="296"/>
    </location>
</feature>
<dbReference type="FunFam" id="1.25.40.20:FF:000069">
    <property type="entry name" value="Glutaminase, isoform E"/>
    <property type="match status" value="1"/>
</dbReference>
<keyword evidence="6 9" id="KW-0040">ANK repeat</keyword>
<dbReference type="InterPro" id="IPR015868">
    <property type="entry name" value="Glutaminase"/>
</dbReference>
<dbReference type="PROSITE" id="PS50297">
    <property type="entry name" value="ANK_REP_REGION"/>
    <property type="match status" value="1"/>
</dbReference>
<feature type="compositionally biased region" description="Basic residues" evidence="10">
    <location>
        <begin position="33"/>
        <end position="44"/>
    </location>
</feature>
<dbReference type="InterPro" id="IPR044399">
    <property type="entry name" value="Mb-like_M"/>
</dbReference>
<dbReference type="InterPro" id="IPR002110">
    <property type="entry name" value="Ankyrin_rpt"/>
</dbReference>
<feature type="repeat" description="ANK" evidence="9">
    <location>
        <begin position="815"/>
        <end position="837"/>
    </location>
</feature>
<dbReference type="InterPro" id="IPR036770">
    <property type="entry name" value="Ankyrin_rpt-contain_sf"/>
</dbReference>
<dbReference type="InterPro" id="IPR009050">
    <property type="entry name" value="Globin-like_sf"/>
</dbReference>
<comment type="caution">
    <text evidence="12">The sequence shown here is derived from an EMBL/GenBank/DDBJ whole genome shotgun (WGS) entry which is preliminary data.</text>
</comment>
<evidence type="ECO:0000256" key="9">
    <source>
        <dbReference type="PROSITE-ProRule" id="PRU00023"/>
    </source>
</evidence>
<evidence type="ECO:0000256" key="1">
    <source>
        <dbReference type="ARBA" id="ARBA00011076"/>
    </source>
</evidence>
<dbReference type="Gene3D" id="3.40.710.10">
    <property type="entry name" value="DD-peptidase/beta-lactamase superfamily"/>
    <property type="match status" value="1"/>
</dbReference>
<dbReference type="InterPro" id="IPR012338">
    <property type="entry name" value="Beta-lactam/transpept-like"/>
</dbReference>
<dbReference type="InterPro" id="IPR000971">
    <property type="entry name" value="Globin"/>
</dbReference>
<dbReference type="AlphaFoldDB" id="A0AA39GW62"/>
<dbReference type="GO" id="GO:0006543">
    <property type="term" value="P:L-glutamine catabolic process"/>
    <property type="evidence" value="ECO:0007669"/>
    <property type="project" value="TreeGrafter"/>
</dbReference>
<evidence type="ECO:0000256" key="6">
    <source>
        <dbReference type="ARBA" id="ARBA00023043"/>
    </source>
</evidence>
<accession>A0AA39GW62</accession>
<sequence length="984" mass="109344">MNGKNALTPNSCAFRRTQSLRCPKGQANVLLRKGSRTARSKSSRSKTDSGSALSRLTFSQRLALNSSWKAMRGQTNMIMRKILNDLESASPKVKQIFYKAALVDCFQKEGSENRATLDEHIKLLTKFFDDLIANVENEAEVLAMIKKVGQDHAILNQTCGFHAEIWEQLGEIAMEKICSLDIVQKTREAGRAWRTVIACVTDEMRCGFDFEARVFSRKSSSAEQLAPSANEEEMLNRLHLLQNDDRSVKEAKSIGSGAPGGEVNTSTGEQVKTAPAAESTAAPAAQDGPSESGKAWNLTRKNSKMDFTGQNSTDSQPEAYSEHTLNAIGQILNRKTSVAHIMSKTAEGLNQSFDMRNPSCEELIYDLFKIHGKEEASIVKLVSVLRSFGLRDDDPRLRGMREKMMEFETVGDYDECESRHFRLSKAQFTECIRPSITLISDALRNQLIIPNFGEFKEKITEIFNECMNERTGTVASYIPQLARQDPNKWGMSICTIDGQRYSLGDAKIPFCVQSVSKAFNYAIVASDVGTDYVHSYVGHEPSGRLFNEICLDSTGKPHNPLVNAGAIIVTSLLKSKWTLADRYDFVLNQYRKLAGGGYVGFNNATFLSERETADRNYAISYYMKENGCFPPGTRTLREELDLYFQLCSIETTCESAAVMAATLANGGVCPLTDERCIDPRPCRDVLSLMYSCGMYDYSGQFAFKVGLPAKSGVSGAMIVVVPNLMGICLWSPPLDKMGNTTRGVKFCEKLIDTFNFHNYDSLLHTDSGKIDPRRHVGTKETDLIVGLLYAVKNGDLDMVRRLYLQGANMNMADYDGRTALHLAAAEGHPKLVRFLMQVCKADHSAQDRWNHTPLDDARHFNNHECVRILTKYIHRNSISANSAKSVTIASDTDNTKIVRTLSSALQTTLQKLRLVANDEVAAQANGSSEEEENCGVMMMTIAEDEEKEGSVKNIMGSLDRLSLCNGGPLEEVIIHEPDHDSHHY</sequence>
<comment type="subunit">
    <text evidence="2">Homotetramer.</text>
</comment>
<evidence type="ECO:0000256" key="5">
    <source>
        <dbReference type="ARBA" id="ARBA00022801"/>
    </source>
</evidence>
<evidence type="ECO:0000313" key="12">
    <source>
        <dbReference type="EMBL" id="KAK0394675.1"/>
    </source>
</evidence>
<dbReference type="EMBL" id="JAUCMV010000005">
    <property type="protein sequence ID" value="KAK0394675.1"/>
    <property type="molecule type" value="Genomic_DNA"/>
</dbReference>
<comment type="similarity">
    <text evidence="1">Belongs to the glutaminase family.</text>
</comment>
<keyword evidence="5" id="KW-0378">Hydrolase</keyword>
<organism evidence="12 13">
    <name type="scientific">Steinernema hermaphroditum</name>
    <dbReference type="NCBI Taxonomy" id="289476"/>
    <lineage>
        <taxon>Eukaryota</taxon>
        <taxon>Metazoa</taxon>
        <taxon>Ecdysozoa</taxon>
        <taxon>Nematoda</taxon>
        <taxon>Chromadorea</taxon>
        <taxon>Rhabditida</taxon>
        <taxon>Tylenchina</taxon>
        <taxon>Panagrolaimomorpha</taxon>
        <taxon>Strongyloidoidea</taxon>
        <taxon>Steinernematidae</taxon>
        <taxon>Steinernema</taxon>
    </lineage>
</organism>
<dbReference type="GO" id="GO:0020037">
    <property type="term" value="F:heme binding"/>
    <property type="evidence" value="ECO:0007669"/>
    <property type="project" value="InterPro"/>
</dbReference>
<gene>
    <name evidence="12" type="ORF">QR680_000868</name>
</gene>
<evidence type="ECO:0000256" key="10">
    <source>
        <dbReference type="SAM" id="MobiDB-lite"/>
    </source>
</evidence>
<dbReference type="Proteomes" id="UP001175271">
    <property type="component" value="Unassembled WGS sequence"/>
</dbReference>
<keyword evidence="4" id="KW-0677">Repeat</keyword>
<evidence type="ECO:0000256" key="4">
    <source>
        <dbReference type="ARBA" id="ARBA00022737"/>
    </source>
</evidence>